<dbReference type="InterPro" id="IPR036953">
    <property type="entry name" value="GreA/GreB_C_sf"/>
</dbReference>
<dbReference type="GO" id="GO:0003746">
    <property type="term" value="F:translation elongation factor activity"/>
    <property type="evidence" value="ECO:0007669"/>
    <property type="project" value="UniProtKB-KW"/>
</dbReference>
<keyword evidence="3" id="KW-1185">Reference proteome</keyword>
<reference evidence="2 3" key="1">
    <citation type="submission" date="2021-07" db="EMBL/GenBank/DDBJ databases">
        <title>Characterization of Violacein-producing bacteria and related species.</title>
        <authorList>
            <person name="Wilson H.S."/>
            <person name="De Leon M.E."/>
        </authorList>
    </citation>
    <scope>NUCLEOTIDE SEQUENCE [LARGE SCALE GENOMIC DNA]</scope>
    <source>
        <strain evidence="2 3">HSC-2F05</strain>
    </source>
</reference>
<comment type="caution">
    <text evidence="2">The sequence shown here is derived from an EMBL/GenBank/DDBJ whole genome shotgun (WGS) entry which is preliminary data.</text>
</comment>
<dbReference type="SUPFAM" id="SSF54534">
    <property type="entry name" value="FKBP-like"/>
    <property type="match status" value="1"/>
</dbReference>
<keyword evidence="2" id="KW-0251">Elongation factor</keyword>
<dbReference type="Proteomes" id="UP001198602">
    <property type="component" value="Unassembled WGS sequence"/>
</dbReference>
<dbReference type="RefSeq" id="WP_225237663.1">
    <property type="nucleotide sequence ID" value="NZ_JAHYBX010000001.1"/>
</dbReference>
<proteinExistence type="predicted"/>
<dbReference type="InterPro" id="IPR001437">
    <property type="entry name" value="Tscrpt_elong_fac_GreA/B_C"/>
</dbReference>
<keyword evidence="2" id="KW-0648">Protein biosynthesis</keyword>
<accession>A0ABS7Y6L0</accession>
<organism evidence="2 3">
    <name type="scientific">Massilia hydrophila</name>
    <dbReference type="NCBI Taxonomy" id="3044279"/>
    <lineage>
        <taxon>Bacteria</taxon>
        <taxon>Pseudomonadati</taxon>
        <taxon>Pseudomonadota</taxon>
        <taxon>Betaproteobacteria</taxon>
        <taxon>Burkholderiales</taxon>
        <taxon>Oxalobacteraceae</taxon>
        <taxon>Telluria group</taxon>
        <taxon>Massilia</taxon>
    </lineage>
</organism>
<protein>
    <submittedName>
        <fullName evidence="2">GreA/GreB family elongation factor</fullName>
    </submittedName>
</protein>
<dbReference type="Pfam" id="PF01272">
    <property type="entry name" value="GreA_GreB"/>
    <property type="match status" value="1"/>
</dbReference>
<gene>
    <name evidence="2" type="ORF">LE190_05090</name>
</gene>
<dbReference type="EMBL" id="JAHYBX010000001">
    <property type="protein sequence ID" value="MCA1855299.1"/>
    <property type="molecule type" value="Genomic_DNA"/>
</dbReference>
<sequence>MWSQQYLSQHDLAILHRFAREHGIGADARDFSGRRLASLLATALPLPETDTAPRRVALGATVHYLAAGARDPSSILVACPYDANVLLARVTILSPLALGLLGHAEGCSVAIELPHGHAMQVDIVGVEEPARTAPAPALASLAPLLPDAGHAPQWTA</sequence>
<evidence type="ECO:0000259" key="1">
    <source>
        <dbReference type="Pfam" id="PF01272"/>
    </source>
</evidence>
<evidence type="ECO:0000313" key="2">
    <source>
        <dbReference type="EMBL" id="MCA1855299.1"/>
    </source>
</evidence>
<name>A0ABS7Y6L0_9BURK</name>
<feature type="domain" description="Transcription elongation factor GreA/GreB C-terminal" evidence="1">
    <location>
        <begin position="54"/>
        <end position="127"/>
    </location>
</feature>
<evidence type="ECO:0000313" key="3">
    <source>
        <dbReference type="Proteomes" id="UP001198602"/>
    </source>
</evidence>
<dbReference type="Gene3D" id="3.10.50.30">
    <property type="entry name" value="Transcription elongation factor, GreA/GreB, C-terminal domain"/>
    <property type="match status" value="1"/>
</dbReference>